<proteinExistence type="predicted"/>
<reference evidence="2" key="1">
    <citation type="journal article" date="2011" name="J. Bacteriol.">
        <title>Genome sequences of eight morphologically diverse alphaproteobacteria.</title>
        <authorList>
            <consortium name="US DOE Joint Genome Institute"/>
            <person name="Brown P.J."/>
            <person name="Kysela D.T."/>
            <person name="Buechlein A."/>
            <person name="Hemmerich C."/>
            <person name="Brun Y.V."/>
        </authorList>
    </citation>
    <scope>NUCLEOTIDE SEQUENCE [LARGE SCALE GENOMIC DNA]</scope>
    <source>
        <strain evidence="2">ATCC 17100 / ATH 3.1.1 / DSM 162 / LMG 4299</strain>
    </source>
</reference>
<name>E3I6H0_RHOVT</name>
<dbReference type="RefSeq" id="WP_013417938.1">
    <property type="nucleotide sequence ID" value="NC_014664.1"/>
</dbReference>
<gene>
    <name evidence="1" type="ordered locus">Rvan_0241</name>
</gene>
<evidence type="ECO:0000313" key="1">
    <source>
        <dbReference type="EMBL" id="ADP69531.1"/>
    </source>
</evidence>
<protein>
    <recommendedName>
        <fullName evidence="3">Phosphonate metabolism protein</fullName>
    </recommendedName>
</protein>
<dbReference type="InterPro" id="IPR009389">
    <property type="entry name" value="DUF1045"/>
</dbReference>
<dbReference type="Proteomes" id="UP000001399">
    <property type="component" value="Chromosome"/>
</dbReference>
<organism evidence="1 2">
    <name type="scientific">Rhodomicrobium vannielii (strain ATCC 17100 / DSM 162 / LMG 4299 / NCIMB 10020 / ATH 3.1.1)</name>
    <dbReference type="NCBI Taxonomy" id="648757"/>
    <lineage>
        <taxon>Bacteria</taxon>
        <taxon>Pseudomonadati</taxon>
        <taxon>Pseudomonadota</taxon>
        <taxon>Alphaproteobacteria</taxon>
        <taxon>Hyphomicrobiales</taxon>
        <taxon>Hyphomicrobiaceae</taxon>
        <taxon>Rhodomicrobium</taxon>
    </lineage>
</organism>
<sequence>MESTRLELDQGMTDRFRRYAIYWTPQQGSAFEAFGAAWFGGENCGLDPELAARAKRAPARYGLHATLKAPFRLRSGATIDDMQRALDAFCRIRRAPEASPLGFIRHQRYVVLSPGGRTAAIDWLAAECVTHFDSFRAPLTDADRAAGEIDTMTDRERAYLEDFGYPYVLSEFRFHVSLAGPLETGEADAVRGALEPHLAPMLREPFRIEALTLLGEPEGGGAFQILSRHRFRFT</sequence>
<dbReference type="AlphaFoldDB" id="E3I6H0"/>
<dbReference type="Pfam" id="PF06299">
    <property type="entry name" value="DUF1045"/>
    <property type="match status" value="1"/>
</dbReference>
<keyword evidence="2" id="KW-1185">Reference proteome</keyword>
<evidence type="ECO:0000313" key="2">
    <source>
        <dbReference type="Proteomes" id="UP000001399"/>
    </source>
</evidence>
<accession>E3I6H0</accession>
<dbReference type="EMBL" id="CP002292">
    <property type="protein sequence ID" value="ADP69531.1"/>
    <property type="molecule type" value="Genomic_DNA"/>
</dbReference>
<evidence type="ECO:0008006" key="3">
    <source>
        <dbReference type="Google" id="ProtNLM"/>
    </source>
</evidence>
<dbReference type="STRING" id="648757.Rvan_0241"/>
<dbReference type="HOGENOM" id="CLU_074099_0_0_5"/>
<dbReference type="KEGG" id="rva:Rvan_0241"/>
<dbReference type="eggNOG" id="COG3709">
    <property type="taxonomic scope" value="Bacteria"/>
</dbReference>